<proteinExistence type="inferred from homology"/>
<protein>
    <submittedName>
        <fullName evidence="12">Uncharacterized protein</fullName>
    </submittedName>
</protein>
<dbReference type="PROSITE" id="PS01358">
    <property type="entry name" value="ZF_RANBP2_1"/>
    <property type="match status" value="3"/>
</dbReference>
<dbReference type="OrthoDB" id="448399at2759"/>
<evidence type="ECO:0000256" key="6">
    <source>
        <dbReference type="ARBA" id="ARBA00022884"/>
    </source>
</evidence>
<feature type="non-terminal residue" evidence="12">
    <location>
        <position position="472"/>
    </location>
</feature>
<dbReference type="InterPro" id="IPR012677">
    <property type="entry name" value="Nucleotide-bd_a/b_plait_sf"/>
</dbReference>
<keyword evidence="3" id="KW-0479">Metal-binding</keyword>
<dbReference type="GO" id="GO:0005634">
    <property type="term" value="C:nucleus"/>
    <property type="evidence" value="ECO:0007669"/>
    <property type="project" value="UniProtKB-SubCell"/>
</dbReference>
<dbReference type="InterPro" id="IPR036443">
    <property type="entry name" value="Znf_RanBP2_sf"/>
</dbReference>
<accession>A0A4P9Z4B7</accession>
<dbReference type="GO" id="GO:0008270">
    <property type="term" value="F:zinc ion binding"/>
    <property type="evidence" value="ECO:0007669"/>
    <property type="project" value="UniProtKB-KW"/>
</dbReference>
<dbReference type="EMBL" id="KZ989360">
    <property type="protein sequence ID" value="RKP26681.1"/>
    <property type="molecule type" value="Genomic_DNA"/>
</dbReference>
<dbReference type="Pfam" id="PF00641">
    <property type="entry name" value="Zn_ribbon_RanBP"/>
    <property type="match status" value="3"/>
</dbReference>
<keyword evidence="5" id="KW-0862">Zinc</keyword>
<evidence type="ECO:0000256" key="5">
    <source>
        <dbReference type="ARBA" id="ARBA00022833"/>
    </source>
</evidence>
<dbReference type="InterPro" id="IPR001876">
    <property type="entry name" value="Znf_RanBP2"/>
</dbReference>
<name>A0A4P9Z4B7_9FUNG</name>
<gene>
    <name evidence="12" type="ORF">SYNPS1DRAFT_8347</name>
</gene>
<reference evidence="13" key="1">
    <citation type="journal article" date="2018" name="Nat. Microbiol.">
        <title>Leveraging single-cell genomics to expand the fungal tree of life.</title>
        <authorList>
            <person name="Ahrendt S.R."/>
            <person name="Quandt C.A."/>
            <person name="Ciobanu D."/>
            <person name="Clum A."/>
            <person name="Salamov A."/>
            <person name="Andreopoulos B."/>
            <person name="Cheng J.F."/>
            <person name="Woyke T."/>
            <person name="Pelin A."/>
            <person name="Henrissat B."/>
            <person name="Reynolds N.K."/>
            <person name="Benny G.L."/>
            <person name="Smith M.E."/>
            <person name="James T.Y."/>
            <person name="Grigoriev I.V."/>
        </authorList>
    </citation>
    <scope>NUCLEOTIDE SEQUENCE [LARGE SCALE GENOMIC DNA]</scope>
    <source>
        <strain evidence="13">Benny S71-1</strain>
    </source>
</reference>
<feature type="domain" description="RanBP2-type" evidence="11">
    <location>
        <begin position="370"/>
        <end position="406"/>
    </location>
</feature>
<feature type="domain" description="RRM" evidence="10">
    <location>
        <begin position="228"/>
        <end position="305"/>
    </location>
</feature>
<feature type="domain" description="RanBP2-type" evidence="11">
    <location>
        <begin position="442"/>
        <end position="472"/>
    </location>
</feature>
<organism evidence="12 13">
    <name type="scientific">Syncephalis pseudoplumigaleata</name>
    <dbReference type="NCBI Taxonomy" id="1712513"/>
    <lineage>
        <taxon>Eukaryota</taxon>
        <taxon>Fungi</taxon>
        <taxon>Fungi incertae sedis</taxon>
        <taxon>Zoopagomycota</taxon>
        <taxon>Zoopagomycotina</taxon>
        <taxon>Zoopagomycetes</taxon>
        <taxon>Zoopagales</taxon>
        <taxon>Piptocephalidaceae</taxon>
        <taxon>Syncephalis</taxon>
    </lineage>
</organism>
<evidence type="ECO:0000256" key="3">
    <source>
        <dbReference type="ARBA" id="ARBA00022723"/>
    </source>
</evidence>
<feature type="domain" description="RanBP2-type" evidence="11">
    <location>
        <begin position="337"/>
        <end position="366"/>
    </location>
</feature>
<comment type="subcellular location">
    <subcellularLocation>
        <location evidence="1">Nucleus</location>
    </subcellularLocation>
</comment>
<dbReference type="SUPFAM" id="SSF90209">
    <property type="entry name" value="Ran binding protein zinc finger-like"/>
    <property type="match status" value="3"/>
</dbReference>
<dbReference type="InterPro" id="IPR013520">
    <property type="entry name" value="Ribonucl_H"/>
</dbReference>
<dbReference type="GO" id="GO:0003723">
    <property type="term" value="F:RNA binding"/>
    <property type="evidence" value="ECO:0007669"/>
    <property type="project" value="UniProtKB-UniRule"/>
</dbReference>
<dbReference type="PANTHER" id="PTHR23238">
    <property type="entry name" value="RNA BINDING PROTEIN"/>
    <property type="match status" value="1"/>
</dbReference>
<evidence type="ECO:0000259" key="11">
    <source>
        <dbReference type="PROSITE" id="PS50199"/>
    </source>
</evidence>
<evidence type="ECO:0000256" key="4">
    <source>
        <dbReference type="ARBA" id="ARBA00022771"/>
    </source>
</evidence>
<feature type="non-terminal residue" evidence="12">
    <location>
        <position position="1"/>
    </location>
</feature>
<comment type="similarity">
    <text evidence="2">Belongs to the RRM TET family.</text>
</comment>
<dbReference type="InterPro" id="IPR000504">
    <property type="entry name" value="RRM_dom"/>
</dbReference>
<dbReference type="SMART" id="SM00547">
    <property type="entry name" value="ZnF_RBZ"/>
    <property type="match status" value="3"/>
</dbReference>
<dbReference type="PROSITE" id="PS50199">
    <property type="entry name" value="ZF_RANBP2_2"/>
    <property type="match status" value="3"/>
</dbReference>
<keyword evidence="4 9" id="KW-0863">Zinc-finger</keyword>
<dbReference type="Pfam" id="PF00929">
    <property type="entry name" value="RNase_T"/>
    <property type="match status" value="1"/>
</dbReference>
<dbReference type="AlphaFoldDB" id="A0A4P9Z4B7"/>
<dbReference type="Proteomes" id="UP000278143">
    <property type="component" value="Unassembled WGS sequence"/>
</dbReference>
<evidence type="ECO:0000259" key="10">
    <source>
        <dbReference type="PROSITE" id="PS50102"/>
    </source>
</evidence>
<dbReference type="InterPro" id="IPR035979">
    <property type="entry name" value="RBD_domain_sf"/>
</dbReference>
<dbReference type="Gene3D" id="3.30.70.330">
    <property type="match status" value="1"/>
</dbReference>
<evidence type="ECO:0000256" key="2">
    <source>
        <dbReference type="ARBA" id="ARBA00008448"/>
    </source>
</evidence>
<dbReference type="SUPFAM" id="SSF54928">
    <property type="entry name" value="RNA-binding domain, RBD"/>
    <property type="match status" value="1"/>
</dbReference>
<dbReference type="InterPro" id="IPR012337">
    <property type="entry name" value="RNaseH-like_sf"/>
</dbReference>
<evidence type="ECO:0000313" key="13">
    <source>
        <dbReference type="Proteomes" id="UP000278143"/>
    </source>
</evidence>
<dbReference type="Gene3D" id="3.30.420.10">
    <property type="entry name" value="Ribonuclease H-like superfamily/Ribonuclease H"/>
    <property type="match status" value="1"/>
</dbReference>
<dbReference type="Gene3D" id="4.10.1060.10">
    <property type="entry name" value="Zinc finger, RanBP2-type"/>
    <property type="match status" value="3"/>
</dbReference>
<keyword evidence="13" id="KW-1185">Reference proteome</keyword>
<dbReference type="PROSITE" id="PS50102">
    <property type="entry name" value="RRM"/>
    <property type="match status" value="1"/>
</dbReference>
<evidence type="ECO:0000256" key="8">
    <source>
        <dbReference type="PROSITE-ProRule" id="PRU00176"/>
    </source>
</evidence>
<sequence>VPYHALLVVSLSTTSDDPAADPAQARVTKDNAEIIDIAWSVLNTANLSVSPVKHVPIKPVDTPVTQHCTTQTGITEADLVEAGNFAAAIDALEFFVKESLAGQQLSFCLCTQDAWAFNAQLKSEAARKEVTLPASLRNPSIFDLKQELAKWSADHATAPLAAVELDDLAAVAGALGLQTPDKIASALEHCAVMAAIVRHMLTHDQGTSFRRPIDTGADLEQFKAEQSRVVYLCGLPENCTQPELHGWLAQAGCPPETLWMICGAEGRASGSGFAIARTHEEALQMVTLNGQQLRNRVVDVSPSNEHVLEAARGMTGPFPVAGGHAGYASGAMAMHGRPGDWACPSCQFHNFATRQYCLKCQTPAPAGASTPGGRHPHDWTCPNAHCGFLNYASRSQCLRCGSYRPDVPVVASGYAMPHGGYAGPAGNGGMMGGPGGAAHGFRPGDWICPNPNCYFQNFASRTACYRCHTPNP</sequence>
<dbReference type="SUPFAM" id="SSF53098">
    <property type="entry name" value="Ribonuclease H-like"/>
    <property type="match status" value="1"/>
</dbReference>
<dbReference type="InterPro" id="IPR034870">
    <property type="entry name" value="TET_fam"/>
</dbReference>
<keyword evidence="6 8" id="KW-0694">RNA-binding</keyword>
<keyword evidence="7" id="KW-0539">Nucleus</keyword>
<evidence type="ECO:0000256" key="1">
    <source>
        <dbReference type="ARBA" id="ARBA00004123"/>
    </source>
</evidence>
<dbReference type="InterPro" id="IPR036397">
    <property type="entry name" value="RNaseH_sf"/>
</dbReference>
<evidence type="ECO:0000256" key="7">
    <source>
        <dbReference type="ARBA" id="ARBA00023242"/>
    </source>
</evidence>
<dbReference type="GO" id="GO:0006355">
    <property type="term" value="P:regulation of DNA-templated transcription"/>
    <property type="evidence" value="ECO:0007669"/>
    <property type="project" value="InterPro"/>
</dbReference>
<evidence type="ECO:0000256" key="9">
    <source>
        <dbReference type="PROSITE-ProRule" id="PRU00322"/>
    </source>
</evidence>
<evidence type="ECO:0000313" key="12">
    <source>
        <dbReference type="EMBL" id="RKP26681.1"/>
    </source>
</evidence>